<comment type="caution">
    <text evidence="1">The sequence shown here is derived from an EMBL/GenBank/DDBJ whole genome shotgun (WGS) entry which is preliminary data.</text>
</comment>
<sequence length="225" mass="26561">MKKTIIIFLLFVCFKMHSQFGLESLFKSNKYKTTIIYKNNDTIQGYSKDFEGFRFYFNKKKKGKYKSIEVDNVKKITVYESTGKVVYYTIVEKKKKIDKNYLVQLVYDGKIKLFSHRYLSNFGGTTQYNSHSTPAGQINVTTTNSSSSYNMNILYIKKEDEKYATNITMAKIGGRTDKSFRRFLSEYFNSCRELQNKLLTEELTKNDIIEILEFYDSKCYKLENR</sequence>
<dbReference type="OrthoDB" id="1117699at2"/>
<keyword evidence="2" id="KW-1185">Reference proteome</keyword>
<evidence type="ECO:0000313" key="2">
    <source>
        <dbReference type="Proteomes" id="UP000092584"/>
    </source>
</evidence>
<dbReference type="AlphaFoldDB" id="A0A1B8TQU3"/>
<dbReference type="KEGG" id="pob:LPB03_15590"/>
<accession>A0A1B8TQU3</accession>
<reference evidence="2" key="1">
    <citation type="submission" date="2016-02" db="EMBL/GenBank/DDBJ databases">
        <authorList>
            <person name="Shin S.-K."/>
            <person name="Yi H."/>
            <person name="Kim E."/>
        </authorList>
    </citation>
    <scope>NUCLEOTIDE SEQUENCE [LARGE SCALE GENOMIC DNA]</scope>
    <source>
        <strain evidence="2">LPB0003</strain>
    </source>
</reference>
<name>A0A1B8TQU3_9FLAO</name>
<dbReference type="STRING" id="1774273.LPB03_15590"/>
<dbReference type="RefSeq" id="WP_065320215.1">
    <property type="nucleotide sequence ID" value="NZ_CP017477.1"/>
</dbReference>
<organism evidence="1 2">
    <name type="scientific">Polaribacter vadi</name>
    <dbReference type="NCBI Taxonomy" id="1774273"/>
    <lineage>
        <taxon>Bacteria</taxon>
        <taxon>Pseudomonadati</taxon>
        <taxon>Bacteroidota</taxon>
        <taxon>Flavobacteriia</taxon>
        <taxon>Flavobacteriales</taxon>
        <taxon>Flavobacteriaceae</taxon>
    </lineage>
</organism>
<proteinExistence type="predicted"/>
<protein>
    <submittedName>
        <fullName evidence="1">Uncharacterized protein</fullName>
    </submittedName>
</protein>
<gene>
    <name evidence="1" type="ORF">LPB3_13715</name>
</gene>
<dbReference type="Proteomes" id="UP000092584">
    <property type="component" value="Unassembled WGS sequence"/>
</dbReference>
<dbReference type="EMBL" id="LSFM01000025">
    <property type="protein sequence ID" value="OBY61848.1"/>
    <property type="molecule type" value="Genomic_DNA"/>
</dbReference>
<evidence type="ECO:0000313" key="1">
    <source>
        <dbReference type="EMBL" id="OBY61848.1"/>
    </source>
</evidence>